<dbReference type="InterPro" id="IPR039374">
    <property type="entry name" value="SIP_fam"/>
</dbReference>
<dbReference type="InterPro" id="IPR039261">
    <property type="entry name" value="FNR_nucleotide-bd"/>
</dbReference>
<dbReference type="Proteomes" id="UP000031488">
    <property type="component" value="Unassembled WGS sequence"/>
</dbReference>
<comment type="caution">
    <text evidence="2">The sequence shown here is derived from an EMBL/GenBank/DDBJ whole genome shotgun (WGS) entry which is preliminary data.</text>
</comment>
<protein>
    <submittedName>
        <fullName evidence="2">Siderophore-interacting protein</fullName>
    </submittedName>
</protein>
<proteinExistence type="predicted"/>
<dbReference type="PANTHER" id="PTHR30157">
    <property type="entry name" value="FERRIC REDUCTASE, NADPH-DEPENDENT"/>
    <property type="match status" value="1"/>
</dbReference>
<accession>A0A0B9A0V1</accession>
<dbReference type="RefSeq" id="WP_039209538.1">
    <property type="nucleotide sequence ID" value="NZ_JTJZ01000019.1"/>
</dbReference>
<gene>
    <name evidence="2" type="ORF">AE0388_1871</name>
</gene>
<feature type="domain" description="SIP-like Rossmann fold" evidence="1">
    <location>
        <begin position="40"/>
        <end position="152"/>
    </location>
</feature>
<dbReference type="Pfam" id="PF04954">
    <property type="entry name" value="SIP"/>
    <property type="match status" value="1"/>
</dbReference>
<evidence type="ECO:0000259" key="1">
    <source>
        <dbReference type="Pfam" id="PF04954"/>
    </source>
</evidence>
<dbReference type="Gene3D" id="3.40.50.80">
    <property type="entry name" value="Nucleotide-binding domain of ferredoxin-NADP reductase (FNR) module"/>
    <property type="match status" value="1"/>
</dbReference>
<evidence type="ECO:0000313" key="3">
    <source>
        <dbReference type="Proteomes" id="UP000031488"/>
    </source>
</evidence>
<dbReference type="EMBL" id="JTJZ01000019">
    <property type="protein sequence ID" value="KHS52221.1"/>
    <property type="molecule type" value="Genomic_DNA"/>
</dbReference>
<dbReference type="PATRIC" id="fig|1703.6.peg.1758"/>
<organism evidence="2 3">
    <name type="scientific">Brevibacterium linens</name>
    <dbReference type="NCBI Taxonomy" id="1703"/>
    <lineage>
        <taxon>Bacteria</taxon>
        <taxon>Bacillati</taxon>
        <taxon>Actinomycetota</taxon>
        <taxon>Actinomycetes</taxon>
        <taxon>Micrococcales</taxon>
        <taxon>Brevibacteriaceae</taxon>
        <taxon>Brevibacterium</taxon>
    </lineage>
</organism>
<name>A0A0B9A0V1_BRELN</name>
<evidence type="ECO:0000313" key="2">
    <source>
        <dbReference type="EMBL" id="KHS52221.1"/>
    </source>
</evidence>
<keyword evidence="3" id="KW-1185">Reference proteome</keyword>
<reference evidence="2 3" key="1">
    <citation type="submission" date="2014-11" db="EMBL/GenBank/DDBJ databases">
        <title>Draft Genome Sequence of Brevibacterium linens AE038-8.</title>
        <authorList>
            <person name="Maizel D."/>
            <person name="Utturkar S.M."/>
            <person name="Brown S.D."/>
            <person name="Ferrero M."/>
            <person name="Rosen B.P."/>
        </authorList>
    </citation>
    <scope>NUCLEOTIDE SEQUENCE [LARGE SCALE GENOMIC DNA]</scope>
    <source>
        <strain evidence="2 3">AE038-8</strain>
    </source>
</reference>
<dbReference type="OrthoDB" id="9814826at2"/>
<dbReference type="PANTHER" id="PTHR30157:SF0">
    <property type="entry name" value="NADPH-DEPENDENT FERRIC-CHELATE REDUCTASE"/>
    <property type="match status" value="1"/>
</dbReference>
<sequence length="158" mass="17418">MSRTASSSRSPTQAVIREIYHRIFEAALTPARLDLPDDTAHLLLVGDLTALPAINSWCEAVPADPAEVPGLPQSEHPNATWHWVDEGLSAEAAPEHRTDGSVADHLRRLDLDTAGLYVWAAGERNMVKDVRRFAEGDLGLGRSQQFSQFYWFADKPTG</sequence>
<dbReference type="InterPro" id="IPR007037">
    <property type="entry name" value="SIP_rossman_dom"/>
</dbReference>
<dbReference type="AlphaFoldDB" id="A0A0B9A0V1"/>